<organism evidence="4 5">
    <name type="scientific">Polaribacter reichenbachii</name>
    <dbReference type="NCBI Taxonomy" id="996801"/>
    <lineage>
        <taxon>Bacteria</taxon>
        <taxon>Pseudomonadati</taxon>
        <taxon>Bacteroidota</taxon>
        <taxon>Flavobacteriia</taxon>
        <taxon>Flavobacteriales</taxon>
        <taxon>Flavobacteriaceae</taxon>
    </lineage>
</organism>
<evidence type="ECO:0000256" key="1">
    <source>
        <dbReference type="ARBA" id="ARBA00022737"/>
    </source>
</evidence>
<accession>A0A1B8U6X1</accession>
<dbReference type="STRING" id="996801.BW723_08365"/>
<dbReference type="CDD" id="cd15482">
    <property type="entry name" value="Sialidase_non-viral"/>
    <property type="match status" value="2"/>
</dbReference>
<evidence type="ECO:0000259" key="3">
    <source>
        <dbReference type="Pfam" id="PF15902"/>
    </source>
</evidence>
<reference evidence="5" key="1">
    <citation type="submission" date="2016-02" db="EMBL/GenBank/DDBJ databases">
        <title>Paenibacillus sp. LPB0068, isolated from Crassostrea gigas.</title>
        <authorList>
            <person name="Shin S.-K."/>
            <person name="Yi H."/>
        </authorList>
    </citation>
    <scope>NUCLEOTIDE SEQUENCE [LARGE SCALE GENOMIC DNA]</scope>
    <source>
        <strain evidence="5">KCTC 23969</strain>
    </source>
</reference>
<feature type="signal peptide" evidence="2">
    <location>
        <begin position="1"/>
        <end position="21"/>
    </location>
</feature>
<dbReference type="SUPFAM" id="SSF50939">
    <property type="entry name" value="Sialidases"/>
    <property type="match status" value="1"/>
</dbReference>
<dbReference type="RefSeq" id="WP_068356130.1">
    <property type="nucleotide sequence ID" value="NZ_CP019337.1"/>
</dbReference>
<dbReference type="OrthoDB" id="9757809at2"/>
<dbReference type="KEGG" id="prn:BW723_08365"/>
<dbReference type="InterPro" id="IPR015943">
    <property type="entry name" value="WD40/YVTN_repeat-like_dom_sf"/>
</dbReference>
<dbReference type="Pfam" id="PF15902">
    <property type="entry name" value="Sortilin-Vps10"/>
    <property type="match status" value="1"/>
</dbReference>
<keyword evidence="2" id="KW-0732">Signal</keyword>
<dbReference type="InterPro" id="IPR036278">
    <property type="entry name" value="Sialidase_sf"/>
</dbReference>
<dbReference type="Proteomes" id="UP000092612">
    <property type="component" value="Unassembled WGS sequence"/>
</dbReference>
<gene>
    <name evidence="4" type="ORF">LPB301_01125</name>
</gene>
<dbReference type="PANTHER" id="PTHR43739:SF5">
    <property type="entry name" value="EXO-ALPHA-SIALIDASE"/>
    <property type="match status" value="1"/>
</dbReference>
<evidence type="ECO:0000256" key="2">
    <source>
        <dbReference type="SAM" id="SignalP"/>
    </source>
</evidence>
<sequence>MKKQFLLVAVLLLSFSVKVDAQSKNTKGKQLFGDLTARHIGPALMSGRINDLENHPTNNRIIYAGTAGGGVWKSNDGGVTFNPIFDDYCQSIGAIEVDPNDPDNTIYVGTGETWTRNSVSYGDGMYKTVDGGVTWDKIGFENSDRIANIIVNPKNSNEIYVGVLGALWGDSEERGVYKSSDAGKTWDKILYTNQKTGCADLTMDPKNPNIIYASMWEFRRTGWSFESGGKDSALYKSIDGGATWNKIHNGFPEGSLGRLAIAVAPSNSNILYTVIEAEKNERKGLYRSDDAGANWKQLNNDFGITVRPFYFSRIVVDPKNPDIVVKGGLSGSISRDGGKTFKNLGNMHSDIHDITFDIHNSDRMYAGTDGGVYRSLNGGTTMEIVENLPISQFYQVSVDDAEPYNIYGGLQDNGSWYGPSSSPGGIEARDWNSIGGGDGFRVLKHPKKNIIYSEMQGAENVWRYDVDAKRVKTIQPLPQKGYAKLRFNWNAPMAISAHQPDRFYMGSQFLHKSEDLGDTWTIISPDLTTNDPLKQDQGNSGGLSMDNSGAENHTTIFTIAESTLDENVIWVGTDDGNVQVTQDGGKTWTNTIVNVSDLPKNTWAYHIEASVFNKGTAYVVFDGHTMNDMKPYTYKTTDFGKTWTSIITNDVVGSVRNIQEDYVNPDLLFLGTEFGLYITVNGGKNWIKFTNNMPAVAVHFIELQKQTNDLVMGTHGRGIIIIDDISPLREINDEVLKEKVHFFTSKPTVIFEEGSFAGSFGAETQFVGANPSRAAQIKYHLSRRHTFGKMTLEIQDDNGKVISKLGPGKSKGINIVNWNYRLKNPKVAKGKTFSFGGFTSPLVEAGTYNVVLKKGKDTFTKKIALIYDPKSNLSASDREMKHNTTMKMYNMTEELAYMVYELDAILEKAEVLKKKKIVEKLTGLKKTLVITTGDNYVGSAEPQLREKMSDLYSKIATSYDKPSNSELESLSIIEERFEAAKADYQKIKKKVKFLDELNLKSFEEFIK</sequence>
<dbReference type="Gene3D" id="2.130.10.10">
    <property type="entry name" value="YVTN repeat-like/Quinoprotein amine dehydrogenase"/>
    <property type="match status" value="4"/>
</dbReference>
<name>A0A1B8U6X1_9FLAO</name>
<evidence type="ECO:0000313" key="5">
    <source>
        <dbReference type="Proteomes" id="UP000092612"/>
    </source>
</evidence>
<dbReference type="EMBL" id="LSFL01000003">
    <property type="protein sequence ID" value="OBY67568.1"/>
    <property type="molecule type" value="Genomic_DNA"/>
</dbReference>
<dbReference type="InterPro" id="IPR031778">
    <property type="entry name" value="Sortilin_N"/>
</dbReference>
<dbReference type="PANTHER" id="PTHR43739">
    <property type="entry name" value="XYLOGLUCANASE (EUROFUNG)"/>
    <property type="match status" value="1"/>
</dbReference>
<dbReference type="SUPFAM" id="SSF110296">
    <property type="entry name" value="Oligoxyloglucan reducing end-specific cellobiohydrolase"/>
    <property type="match status" value="1"/>
</dbReference>
<proteinExistence type="predicted"/>
<dbReference type="InterPro" id="IPR052025">
    <property type="entry name" value="Xyloglucanase_GH74"/>
</dbReference>
<keyword evidence="5" id="KW-1185">Reference proteome</keyword>
<feature type="chain" id="PRO_5008616069" description="Sortilin N-terminal domain-containing protein" evidence="2">
    <location>
        <begin position="22"/>
        <end position="1007"/>
    </location>
</feature>
<protein>
    <recommendedName>
        <fullName evidence="3">Sortilin N-terminal domain-containing protein</fullName>
    </recommendedName>
</protein>
<evidence type="ECO:0000313" key="4">
    <source>
        <dbReference type="EMBL" id="OBY67568.1"/>
    </source>
</evidence>
<keyword evidence="1" id="KW-0677">Repeat</keyword>
<dbReference type="AlphaFoldDB" id="A0A1B8U6X1"/>
<feature type="domain" description="Sortilin N-terminal" evidence="3">
    <location>
        <begin position="125"/>
        <end position="298"/>
    </location>
</feature>
<dbReference type="GO" id="GO:0010411">
    <property type="term" value="P:xyloglucan metabolic process"/>
    <property type="evidence" value="ECO:0007669"/>
    <property type="project" value="TreeGrafter"/>
</dbReference>
<comment type="caution">
    <text evidence="4">The sequence shown here is derived from an EMBL/GenBank/DDBJ whole genome shotgun (WGS) entry which is preliminary data.</text>
</comment>